<evidence type="ECO:0000256" key="4">
    <source>
        <dbReference type="ARBA" id="ARBA00022723"/>
    </source>
</evidence>
<dbReference type="InterPro" id="IPR001989">
    <property type="entry name" value="Radical_activat_CS"/>
</dbReference>
<evidence type="ECO:0000256" key="2">
    <source>
        <dbReference type="ARBA" id="ARBA00022485"/>
    </source>
</evidence>
<feature type="binding site" evidence="9">
    <location>
        <begin position="198"/>
        <end position="200"/>
    </location>
    <ligand>
        <name>S-adenosyl-L-methionine</name>
        <dbReference type="ChEBI" id="CHEBI:59789"/>
    </ligand>
</feature>
<dbReference type="STRING" id="212717.CTC_01448"/>
<feature type="binding site" evidence="9">
    <location>
        <position position="48"/>
    </location>
    <ligand>
        <name>[4Fe-4S] cluster</name>
        <dbReference type="ChEBI" id="CHEBI:49883"/>
        <label>1</label>
        <note>4Fe-4S-S-AdoMet</note>
    </ligand>
</feature>
<protein>
    <recommendedName>
        <fullName evidence="9">Choline trimethylamine-lyase activating enzyme</fullName>
        <ecNumber evidence="9">1.97.1.-</ecNumber>
    </recommendedName>
    <alternativeName>
        <fullName evidence="9">Choline utilization protein D</fullName>
    </alternativeName>
    <alternativeName>
        <fullName evidence="9">GRE activase CutD</fullName>
    </alternativeName>
    <alternativeName>
        <fullName evidence="9">Glycyl-radical enzyme activating enzyme CutD</fullName>
        <shortName evidence="9">GRE activating enzyme CutD</shortName>
    </alternativeName>
</protein>
<feature type="binding site" evidence="9">
    <location>
        <position position="67"/>
    </location>
    <ligand>
        <name>[4Fe-4S] cluster</name>
        <dbReference type="ChEBI" id="CHEBI:49883"/>
        <label>2</label>
    </ligand>
</feature>
<feature type="binding site" evidence="9">
    <location>
        <position position="149"/>
    </location>
    <ligand>
        <name>S-adenosyl-L-methionine</name>
        <dbReference type="ChEBI" id="CHEBI:59789"/>
    </ligand>
</feature>
<gene>
    <name evidence="9" type="primary">cutD</name>
    <name evidence="12" type="ordered locus">CTC_01448</name>
</gene>
<keyword evidence="9" id="KW-0677">Repeat</keyword>
<dbReference type="HOGENOM" id="CLU_058969_0_0_9"/>
<dbReference type="PROSITE" id="PS51918">
    <property type="entry name" value="RADICAL_SAM"/>
    <property type="match status" value="1"/>
</dbReference>
<keyword evidence="4 9" id="KW-0479">Metal-binding</keyword>
<evidence type="ECO:0000313" key="13">
    <source>
        <dbReference type="Proteomes" id="UP000001412"/>
    </source>
</evidence>
<dbReference type="InterPro" id="IPR058240">
    <property type="entry name" value="rSAM_sf"/>
</dbReference>
<dbReference type="Gene3D" id="3.30.70.20">
    <property type="match status" value="1"/>
</dbReference>
<feature type="binding site" evidence="9">
    <location>
        <position position="41"/>
    </location>
    <ligand>
        <name>[4Fe-4S] cluster</name>
        <dbReference type="ChEBI" id="CHEBI:49883"/>
        <label>1</label>
        <note>4Fe-4S-S-AdoMet</note>
    </ligand>
</feature>
<keyword evidence="13" id="KW-1185">Reference proteome</keyword>
<keyword evidence="6 9" id="KW-0408">Iron</keyword>
<feature type="binding site" evidence="9">
    <location>
        <position position="70"/>
    </location>
    <ligand>
        <name>[4Fe-4S] cluster</name>
        <dbReference type="ChEBI" id="CHEBI:49883"/>
        <label>2</label>
    </ligand>
</feature>
<evidence type="ECO:0000256" key="5">
    <source>
        <dbReference type="ARBA" id="ARBA00023002"/>
    </source>
</evidence>
<dbReference type="GO" id="GO:0016491">
    <property type="term" value="F:oxidoreductase activity"/>
    <property type="evidence" value="ECO:0007669"/>
    <property type="project" value="UniProtKB-UniRule"/>
</dbReference>
<keyword evidence="3 9" id="KW-0949">S-adenosyl-L-methionine</keyword>
<dbReference type="PROSITE" id="PS01087">
    <property type="entry name" value="RADICAL_ACTIVATING"/>
    <property type="match status" value="1"/>
</dbReference>
<feature type="binding site" evidence="9">
    <location>
        <position position="274"/>
    </location>
    <ligand>
        <name>S-adenosyl-L-methionine</name>
        <dbReference type="ChEBI" id="CHEBI:59789"/>
    </ligand>
</feature>
<dbReference type="EC" id="1.97.1.-" evidence="9"/>
<dbReference type="PIRSF" id="PIRSF000371">
    <property type="entry name" value="PFL_act_enz"/>
    <property type="match status" value="1"/>
</dbReference>
<keyword evidence="7 9" id="KW-0411">Iron-sulfur</keyword>
<dbReference type="Gene3D" id="3.20.20.70">
    <property type="entry name" value="Aldolase class I"/>
    <property type="match status" value="1"/>
</dbReference>
<dbReference type="Pfam" id="PF04055">
    <property type="entry name" value="Radical_SAM"/>
    <property type="match status" value="1"/>
</dbReference>
<dbReference type="InterPro" id="IPR013785">
    <property type="entry name" value="Aldolase_TIM"/>
</dbReference>
<evidence type="ECO:0000313" key="12">
    <source>
        <dbReference type="EMBL" id="AAO36006.1"/>
    </source>
</evidence>
<dbReference type="AlphaFoldDB" id="Q894T6"/>
<sequence>MKNMSNGNLGVIKEKATVFNIQKYSIYDGDGIRTLVFFQGCPLRCKWCSNPEGLIKKHRVMFKSNLCVNCGACVSVCPVSIHTLSNETLKHEINRNIDCIGCGKCKDACLKSAISIVGEEKTISELLKIVEEDRVFYEMSGGGVTLGGGEVLMQPKAASSLLMACKQEGINTAIETCGYTNLETILKVAESVDLFLFDIKHINPDRHFELTGVRNEQILENLQELLRRKYNVKIRMPLLKDINNSKEEIEATMEFLTPYKDYKNFKGIDLLPYHKMGVNKYNQLGIEYPIKGDPSLNDEELDRIEEWIKKYDLHVKVIRH</sequence>
<dbReference type="SFLD" id="SFLDG01118">
    <property type="entry name" value="activating_enzymes__group_2"/>
    <property type="match status" value="1"/>
</dbReference>
<dbReference type="PANTHER" id="PTHR30352:SF4">
    <property type="entry name" value="PYRUVATE FORMATE-LYASE 2-ACTIVATING ENZYME"/>
    <property type="match status" value="1"/>
</dbReference>
<dbReference type="Pfam" id="PF00037">
    <property type="entry name" value="Fer4"/>
    <property type="match status" value="1"/>
</dbReference>
<feature type="binding site" evidence="9">
    <location>
        <position position="45"/>
    </location>
    <ligand>
        <name>[4Fe-4S] cluster</name>
        <dbReference type="ChEBI" id="CHEBI:49883"/>
        <label>1</label>
        <note>4Fe-4S-S-AdoMet</note>
    </ligand>
</feature>
<dbReference type="SUPFAM" id="SSF54862">
    <property type="entry name" value="4Fe-4S ferredoxins"/>
    <property type="match status" value="1"/>
</dbReference>
<feature type="binding site" evidence="9">
    <location>
        <begin position="47"/>
        <end position="49"/>
    </location>
    <ligand>
        <name>S-adenosyl-L-methionine</name>
        <dbReference type="ChEBI" id="CHEBI:59789"/>
    </ligand>
</feature>
<dbReference type="SFLD" id="SFLDG01066">
    <property type="entry name" value="organic_radical-activating_enz"/>
    <property type="match status" value="1"/>
</dbReference>
<dbReference type="PANTHER" id="PTHR30352">
    <property type="entry name" value="PYRUVATE FORMATE-LYASE-ACTIVATING ENZYME"/>
    <property type="match status" value="1"/>
</dbReference>
<dbReference type="UniPathway" id="UPA01069"/>
<keyword evidence="2 9" id="KW-0004">4Fe-4S</keyword>
<dbReference type="Proteomes" id="UP000001412">
    <property type="component" value="Chromosome"/>
</dbReference>
<dbReference type="PROSITE" id="PS00198">
    <property type="entry name" value="4FE4S_FER_1"/>
    <property type="match status" value="1"/>
</dbReference>
<dbReference type="KEGG" id="ctc:CTC_01448"/>
<feature type="domain" description="4Fe-4S ferredoxin-type" evidence="10">
    <location>
        <begin position="89"/>
        <end position="119"/>
    </location>
</feature>
<comment type="catalytic activity">
    <reaction evidence="8 9">
        <text>glycyl-[protein] + reduced [flavodoxin] + S-adenosyl-L-methionine = glycin-2-yl radical-[protein] + semiquinone [flavodoxin] + 5'-deoxyadenosine + L-methionine + H(+)</text>
        <dbReference type="Rhea" id="RHEA:61976"/>
        <dbReference type="Rhea" id="RHEA-COMP:10622"/>
        <dbReference type="Rhea" id="RHEA-COMP:14480"/>
        <dbReference type="Rhea" id="RHEA-COMP:15993"/>
        <dbReference type="Rhea" id="RHEA-COMP:15994"/>
        <dbReference type="ChEBI" id="CHEBI:15378"/>
        <dbReference type="ChEBI" id="CHEBI:17319"/>
        <dbReference type="ChEBI" id="CHEBI:29947"/>
        <dbReference type="ChEBI" id="CHEBI:32722"/>
        <dbReference type="ChEBI" id="CHEBI:57618"/>
        <dbReference type="ChEBI" id="CHEBI:57844"/>
        <dbReference type="ChEBI" id="CHEBI:59789"/>
        <dbReference type="ChEBI" id="CHEBI:140311"/>
    </reaction>
</comment>
<accession>Q894T6</accession>
<reference evidence="12 13" key="1">
    <citation type="journal article" date="2003" name="Proc. Natl. Acad. Sci. U.S.A.">
        <title>The genome sequence of Clostridium tetani, the causative agent of tetanus disease.</title>
        <authorList>
            <person name="Brueggemann H."/>
            <person name="Baumer S."/>
            <person name="Fricke W.F."/>
            <person name="Wiezer A."/>
            <person name="Liesegang H."/>
            <person name="Decker I."/>
            <person name="Herzberg C."/>
            <person name="Martinez-Arias R."/>
            <person name="Merkl R."/>
            <person name="Henne A."/>
            <person name="Gottschalk G."/>
        </authorList>
    </citation>
    <scope>NUCLEOTIDE SEQUENCE [LARGE SCALE GENOMIC DNA]</scope>
    <source>
        <strain evidence="13">Massachusetts / E88</strain>
    </source>
</reference>
<dbReference type="InterPro" id="IPR012839">
    <property type="entry name" value="Organic_radical_activase"/>
</dbReference>
<dbReference type="EMBL" id="AE015927">
    <property type="protein sequence ID" value="AAO36006.1"/>
    <property type="molecule type" value="Genomic_DNA"/>
</dbReference>
<organism evidence="12 13">
    <name type="scientific">Clostridium tetani (strain Massachusetts / E88)</name>
    <dbReference type="NCBI Taxonomy" id="212717"/>
    <lineage>
        <taxon>Bacteria</taxon>
        <taxon>Bacillati</taxon>
        <taxon>Bacillota</taxon>
        <taxon>Clostridia</taxon>
        <taxon>Eubacteriales</taxon>
        <taxon>Clostridiaceae</taxon>
        <taxon>Clostridium</taxon>
    </lineage>
</organism>
<proteinExistence type="inferred from homology"/>
<dbReference type="NCBIfam" id="TIGR04395">
    <property type="entry name" value="cutC_activ_rSAM"/>
    <property type="match status" value="1"/>
</dbReference>
<evidence type="ECO:0000259" key="10">
    <source>
        <dbReference type="PROSITE" id="PS51379"/>
    </source>
</evidence>
<dbReference type="SFLD" id="SFLDS00029">
    <property type="entry name" value="Radical_SAM"/>
    <property type="match status" value="1"/>
</dbReference>
<feature type="domain" description="Radical SAM core" evidence="11">
    <location>
        <begin position="27"/>
        <end position="314"/>
    </location>
</feature>
<evidence type="ECO:0000259" key="11">
    <source>
        <dbReference type="PROSITE" id="PS51918"/>
    </source>
</evidence>
<dbReference type="InterPro" id="IPR030905">
    <property type="entry name" value="CutC_activ_rSAM"/>
</dbReference>
<keyword evidence="5 9" id="KW-0560">Oxidoreductase</keyword>
<comment type="pathway">
    <text evidence="9">Amine and polyamine metabolism; choline degradation.</text>
</comment>
<dbReference type="GO" id="GO:0046872">
    <property type="term" value="F:metal ion binding"/>
    <property type="evidence" value="ECO:0007669"/>
    <property type="project" value="UniProtKB-KW"/>
</dbReference>
<evidence type="ECO:0000256" key="8">
    <source>
        <dbReference type="ARBA" id="ARBA00047365"/>
    </source>
</evidence>
<comment type="cofactor">
    <cofactor evidence="9">
        <name>[4Fe-4S] cluster</name>
        <dbReference type="ChEBI" id="CHEBI:49883"/>
    </cofactor>
    <text evidence="9">Binds 2 [4Fe-4S] clusters. One cluster is coordinated with 3 cysteines and an exchangeable S-adenosyl-L-methionine.</text>
</comment>
<dbReference type="HAMAP" id="MF_02059">
    <property type="entry name" value="Activ_enz_CutD"/>
    <property type="match status" value="1"/>
</dbReference>
<dbReference type="SUPFAM" id="SSF102114">
    <property type="entry name" value="Radical SAM enzymes"/>
    <property type="match status" value="1"/>
</dbReference>
<dbReference type="InterPro" id="IPR007197">
    <property type="entry name" value="rSAM"/>
</dbReference>
<dbReference type="InterPro" id="IPR034457">
    <property type="entry name" value="Organic_radical-activating"/>
</dbReference>
<dbReference type="InterPro" id="IPR017900">
    <property type="entry name" value="4Fe4S_Fe_S_CS"/>
</dbReference>
<name>Q894T6_CLOTE</name>
<feature type="binding site" evidence="9">
    <location>
        <position position="73"/>
    </location>
    <ligand>
        <name>[4Fe-4S] cluster</name>
        <dbReference type="ChEBI" id="CHEBI:49883"/>
        <label>2</label>
    </ligand>
</feature>
<dbReference type="PROSITE" id="PS51379">
    <property type="entry name" value="4FE4S_FER_2"/>
    <property type="match status" value="2"/>
</dbReference>
<evidence type="ECO:0000256" key="6">
    <source>
        <dbReference type="ARBA" id="ARBA00023004"/>
    </source>
</evidence>
<feature type="domain" description="4Fe-4S ferredoxin-type" evidence="10">
    <location>
        <begin position="58"/>
        <end position="87"/>
    </location>
</feature>
<evidence type="ECO:0000256" key="1">
    <source>
        <dbReference type="ARBA" id="ARBA00009777"/>
    </source>
</evidence>
<dbReference type="InterPro" id="IPR017896">
    <property type="entry name" value="4Fe4S_Fe-S-bd"/>
</dbReference>
<evidence type="ECO:0000256" key="3">
    <source>
        <dbReference type="ARBA" id="ARBA00022691"/>
    </source>
</evidence>
<dbReference type="NCBIfam" id="TIGR02494">
    <property type="entry name" value="PFLE_PFLC"/>
    <property type="match status" value="1"/>
</dbReference>
<dbReference type="GO" id="GO:0051539">
    <property type="term" value="F:4 iron, 4 sulfur cluster binding"/>
    <property type="evidence" value="ECO:0007669"/>
    <property type="project" value="UniProtKB-UniRule"/>
</dbReference>
<feature type="binding site" evidence="9">
    <location>
        <position position="109"/>
    </location>
    <ligand>
        <name>[4Fe-4S] cluster</name>
        <dbReference type="ChEBI" id="CHEBI:49883"/>
        <label>2</label>
    </ligand>
</feature>
<dbReference type="GO" id="GO:0042426">
    <property type="term" value="P:choline catabolic process"/>
    <property type="evidence" value="ECO:0007669"/>
    <property type="project" value="UniProtKB-UniRule"/>
</dbReference>
<evidence type="ECO:0000256" key="7">
    <source>
        <dbReference type="ARBA" id="ARBA00023014"/>
    </source>
</evidence>
<dbReference type="InterPro" id="IPR040074">
    <property type="entry name" value="BssD/PflA/YjjW"/>
</dbReference>
<comment type="function">
    <text evidence="9">Catalyzes activation of the choline trimethylamine-lyase CutC under anaerobic conditions by generation of an organic free radical on a glycine residue, via an homolytic cleavage of S-adenosyl-L-methionine (SAM).</text>
</comment>
<evidence type="ECO:0000256" key="9">
    <source>
        <dbReference type="HAMAP-Rule" id="MF_02059"/>
    </source>
</evidence>
<comment type="similarity">
    <text evidence="1 9">Belongs to the organic radical-activating enzymes family.</text>
</comment>